<dbReference type="EMBL" id="BLXT01000945">
    <property type="protein sequence ID" value="GFN81745.1"/>
    <property type="molecule type" value="Genomic_DNA"/>
</dbReference>
<dbReference type="AlphaFoldDB" id="A0AAV3YHA0"/>
<sequence length="102" mass="11502">MGLKYWETMRRAENREEWTSLIVTSSETPNEKGQLLISAFDWKMALGDRGHVGLSSAHHTRSCCKLIPGFRLGQARPELCTLGKVYARDEFRISGHLDIPAA</sequence>
<reference evidence="1 2" key="1">
    <citation type="journal article" date="2021" name="Elife">
        <title>Chloroplast acquisition without the gene transfer in kleptoplastic sea slugs, Plakobranchus ocellatus.</title>
        <authorList>
            <person name="Maeda T."/>
            <person name="Takahashi S."/>
            <person name="Yoshida T."/>
            <person name="Shimamura S."/>
            <person name="Takaki Y."/>
            <person name="Nagai Y."/>
            <person name="Toyoda A."/>
            <person name="Suzuki Y."/>
            <person name="Arimoto A."/>
            <person name="Ishii H."/>
            <person name="Satoh N."/>
            <person name="Nishiyama T."/>
            <person name="Hasebe M."/>
            <person name="Maruyama T."/>
            <person name="Minagawa J."/>
            <person name="Obokata J."/>
            <person name="Shigenobu S."/>
        </authorList>
    </citation>
    <scope>NUCLEOTIDE SEQUENCE [LARGE SCALE GENOMIC DNA]</scope>
</reference>
<name>A0AAV3YHA0_9GAST</name>
<proteinExistence type="predicted"/>
<dbReference type="Proteomes" id="UP000735302">
    <property type="component" value="Unassembled WGS sequence"/>
</dbReference>
<keyword evidence="2" id="KW-1185">Reference proteome</keyword>
<accession>A0AAV3YHA0</accession>
<comment type="caution">
    <text evidence="1">The sequence shown here is derived from an EMBL/GenBank/DDBJ whole genome shotgun (WGS) entry which is preliminary data.</text>
</comment>
<organism evidence="1 2">
    <name type="scientific">Plakobranchus ocellatus</name>
    <dbReference type="NCBI Taxonomy" id="259542"/>
    <lineage>
        <taxon>Eukaryota</taxon>
        <taxon>Metazoa</taxon>
        <taxon>Spiralia</taxon>
        <taxon>Lophotrochozoa</taxon>
        <taxon>Mollusca</taxon>
        <taxon>Gastropoda</taxon>
        <taxon>Heterobranchia</taxon>
        <taxon>Euthyneura</taxon>
        <taxon>Panpulmonata</taxon>
        <taxon>Sacoglossa</taxon>
        <taxon>Placobranchoidea</taxon>
        <taxon>Plakobranchidae</taxon>
        <taxon>Plakobranchus</taxon>
    </lineage>
</organism>
<protein>
    <submittedName>
        <fullName evidence="1">Uncharacterized protein</fullName>
    </submittedName>
</protein>
<evidence type="ECO:0000313" key="2">
    <source>
        <dbReference type="Proteomes" id="UP000735302"/>
    </source>
</evidence>
<gene>
    <name evidence="1" type="ORF">PoB_000825100</name>
</gene>
<evidence type="ECO:0000313" key="1">
    <source>
        <dbReference type="EMBL" id="GFN81745.1"/>
    </source>
</evidence>